<feature type="compositionally biased region" description="Polar residues" evidence="1">
    <location>
        <begin position="73"/>
        <end position="93"/>
    </location>
</feature>
<feature type="region of interest" description="Disordered" evidence="1">
    <location>
        <begin position="1"/>
        <end position="26"/>
    </location>
</feature>
<keyword evidence="3" id="KW-1185">Reference proteome</keyword>
<proteinExistence type="predicted"/>
<name>F4YDE8_9CAUD</name>
<gene>
    <name evidence="2" type="ORF">PJG4_058</name>
</gene>
<dbReference type="Proteomes" id="UP000008741">
    <property type="component" value="Segment"/>
</dbReference>
<evidence type="ECO:0000256" key="1">
    <source>
        <dbReference type="SAM" id="MobiDB-lite"/>
    </source>
</evidence>
<dbReference type="KEGG" id="vg:14006057"/>
<evidence type="ECO:0000313" key="2">
    <source>
        <dbReference type="EMBL" id="ADF58230.1"/>
    </source>
</evidence>
<accession>F4YDE8</accession>
<dbReference type="GeneID" id="14006057"/>
<sequence>MLKGQGIEPVRRERRRKPFSTGEEERVSCCGIEPPIALLREPAILALLAYDPESLKASTRYTIARHWLEAGTRTPTIGSQPKGSIRATQSPHE</sequence>
<protein>
    <submittedName>
        <fullName evidence="2">Uncharacterized protein</fullName>
    </submittedName>
</protein>
<organism evidence="2 3">
    <name type="scientific">Pseudomonas phage JG004</name>
    <dbReference type="NCBI Taxonomy" id="757342"/>
    <lineage>
        <taxon>Viruses</taxon>
        <taxon>Duplodnaviria</taxon>
        <taxon>Heunggongvirae</taxon>
        <taxon>Uroviricota</taxon>
        <taxon>Caudoviricetes</taxon>
        <taxon>Vandenendeviridae</taxon>
        <taxon>Skurskavirinae</taxon>
        <taxon>Pakpunavirus</taxon>
        <taxon>Pakpunavirus JG004</taxon>
    </lineage>
</organism>
<dbReference type="EMBL" id="GU988610">
    <property type="protein sequence ID" value="ADF58230.1"/>
    <property type="molecule type" value="Genomic_DNA"/>
</dbReference>
<reference evidence="2 3" key="1">
    <citation type="journal article" date="2011" name="BMC Microbiol.">
        <title>Sequencing and Characterization of Pseudomonas aeruginosa phage JG004.</title>
        <authorList>
            <person name="Garbe J."/>
            <person name="Bunk B."/>
            <person name="Rohde M."/>
            <person name="Schobert M."/>
        </authorList>
    </citation>
    <scope>NUCLEOTIDE SEQUENCE [LARGE SCALE GENOMIC DNA]</scope>
    <source>
        <strain evidence="2 3">JG004</strain>
    </source>
</reference>
<feature type="region of interest" description="Disordered" evidence="1">
    <location>
        <begin position="72"/>
        <end position="93"/>
    </location>
</feature>
<dbReference type="RefSeq" id="YP_007002482.1">
    <property type="nucleotide sequence ID" value="NC_019450.1"/>
</dbReference>
<evidence type="ECO:0000313" key="3">
    <source>
        <dbReference type="Proteomes" id="UP000008741"/>
    </source>
</evidence>
<dbReference type="OrthoDB" id="32914at10239"/>